<evidence type="ECO:0000256" key="1">
    <source>
        <dbReference type="SAM" id="SignalP"/>
    </source>
</evidence>
<evidence type="ECO:0000313" key="2">
    <source>
        <dbReference type="EMBL" id="PIC20185.1"/>
    </source>
</evidence>
<dbReference type="EMBL" id="PDUG01000006">
    <property type="protein sequence ID" value="PIC20185.1"/>
    <property type="molecule type" value="Genomic_DNA"/>
</dbReference>
<keyword evidence="1" id="KW-0732">Signal</keyword>
<name>A0A2G5SYG3_9PELO</name>
<sequence>MHLSWLIGVVVLIFIAHPATSNESSSSPQKHAAFEFTDKLMENHKDDYPPPPKKICYAYYSKDHREMVQRCFNVDTHLSNNELESNPSDARKRIRRPSYARQGPVGYKNYKKIEQIVADFKRAQVKTRRN</sequence>
<protein>
    <submittedName>
        <fullName evidence="2">Uncharacterized protein</fullName>
    </submittedName>
</protein>
<dbReference type="OrthoDB" id="10298684at2759"/>
<comment type="caution">
    <text evidence="2">The sequence shown here is derived from an EMBL/GenBank/DDBJ whole genome shotgun (WGS) entry which is preliminary data.</text>
</comment>
<dbReference type="AlphaFoldDB" id="A0A2G5SYG3"/>
<organism evidence="2 3">
    <name type="scientific">Caenorhabditis nigoni</name>
    <dbReference type="NCBI Taxonomy" id="1611254"/>
    <lineage>
        <taxon>Eukaryota</taxon>
        <taxon>Metazoa</taxon>
        <taxon>Ecdysozoa</taxon>
        <taxon>Nematoda</taxon>
        <taxon>Chromadorea</taxon>
        <taxon>Rhabditida</taxon>
        <taxon>Rhabditina</taxon>
        <taxon>Rhabditomorpha</taxon>
        <taxon>Rhabditoidea</taxon>
        <taxon>Rhabditidae</taxon>
        <taxon>Peloderinae</taxon>
        <taxon>Caenorhabditis</taxon>
    </lineage>
</organism>
<gene>
    <name evidence="2" type="primary">Cnig_chr_X.g25467</name>
    <name evidence="2" type="ORF">B9Z55_025467</name>
</gene>
<evidence type="ECO:0000313" key="3">
    <source>
        <dbReference type="Proteomes" id="UP000230233"/>
    </source>
</evidence>
<keyword evidence="3" id="KW-1185">Reference proteome</keyword>
<feature type="signal peptide" evidence="1">
    <location>
        <begin position="1"/>
        <end position="21"/>
    </location>
</feature>
<proteinExistence type="predicted"/>
<reference evidence="3" key="1">
    <citation type="submission" date="2017-10" db="EMBL/GenBank/DDBJ databases">
        <title>Rapid genome shrinkage in a self-fertile nematode reveals novel sperm competition proteins.</title>
        <authorList>
            <person name="Yin D."/>
            <person name="Schwarz E.M."/>
            <person name="Thomas C.G."/>
            <person name="Felde R.L."/>
            <person name="Korf I.F."/>
            <person name="Cutter A.D."/>
            <person name="Schartner C.M."/>
            <person name="Ralston E.J."/>
            <person name="Meyer B.J."/>
            <person name="Haag E.S."/>
        </authorList>
    </citation>
    <scope>NUCLEOTIDE SEQUENCE [LARGE SCALE GENOMIC DNA]</scope>
    <source>
        <strain evidence="3">JU1422</strain>
    </source>
</reference>
<dbReference type="Proteomes" id="UP000230233">
    <property type="component" value="Chromosome X"/>
</dbReference>
<feature type="chain" id="PRO_5013714128" evidence="1">
    <location>
        <begin position="22"/>
        <end position="130"/>
    </location>
</feature>
<accession>A0A2G5SYG3</accession>